<reference evidence="1" key="1">
    <citation type="submission" date="2021-06" db="EMBL/GenBank/DDBJ databases">
        <title>Comparative genomics, transcriptomics and evolutionary studies reveal genomic signatures of adaptation to plant cell wall in hemibiotrophic fungi.</title>
        <authorList>
            <consortium name="DOE Joint Genome Institute"/>
            <person name="Baroncelli R."/>
            <person name="Diaz J.F."/>
            <person name="Benocci T."/>
            <person name="Peng M."/>
            <person name="Battaglia E."/>
            <person name="Haridas S."/>
            <person name="Andreopoulos W."/>
            <person name="Labutti K."/>
            <person name="Pangilinan J."/>
            <person name="Floch G.L."/>
            <person name="Makela M.R."/>
            <person name="Henrissat B."/>
            <person name="Grigoriev I.V."/>
            <person name="Crouch J.A."/>
            <person name="De Vries R.P."/>
            <person name="Sukno S.A."/>
            <person name="Thon M.R."/>
        </authorList>
    </citation>
    <scope>NUCLEOTIDE SEQUENCE</scope>
    <source>
        <strain evidence="1">CBS 125086</strain>
    </source>
</reference>
<dbReference type="EMBL" id="JAHLJV010000028">
    <property type="protein sequence ID" value="KAK1590939.1"/>
    <property type="molecule type" value="Genomic_DNA"/>
</dbReference>
<organism evidence="1 2">
    <name type="scientific">Colletotrichum navitas</name>
    <dbReference type="NCBI Taxonomy" id="681940"/>
    <lineage>
        <taxon>Eukaryota</taxon>
        <taxon>Fungi</taxon>
        <taxon>Dikarya</taxon>
        <taxon>Ascomycota</taxon>
        <taxon>Pezizomycotina</taxon>
        <taxon>Sordariomycetes</taxon>
        <taxon>Hypocreomycetidae</taxon>
        <taxon>Glomerellales</taxon>
        <taxon>Glomerellaceae</taxon>
        <taxon>Colletotrichum</taxon>
        <taxon>Colletotrichum graminicola species complex</taxon>
    </lineage>
</organism>
<protein>
    <submittedName>
        <fullName evidence="1">Uncharacterized protein</fullName>
    </submittedName>
</protein>
<keyword evidence="2" id="KW-1185">Reference proteome</keyword>
<accession>A0AAD8PZD6</accession>
<gene>
    <name evidence="1" type="ORF">LY79DRAFT_196568</name>
</gene>
<dbReference type="Proteomes" id="UP001230504">
    <property type="component" value="Unassembled WGS sequence"/>
</dbReference>
<proteinExistence type="predicted"/>
<evidence type="ECO:0000313" key="2">
    <source>
        <dbReference type="Proteomes" id="UP001230504"/>
    </source>
</evidence>
<dbReference type="GeneID" id="85435668"/>
<dbReference type="RefSeq" id="XP_060414406.1">
    <property type="nucleotide sequence ID" value="XM_060551428.1"/>
</dbReference>
<name>A0AAD8PZD6_9PEZI</name>
<evidence type="ECO:0000313" key="1">
    <source>
        <dbReference type="EMBL" id="KAK1590939.1"/>
    </source>
</evidence>
<sequence length="160" mass="18014">MAICTPIRAIGETSSDPIRTLDNSKPPDPLDSLSECYLGVKLCSLDEPTHKQHQKPVMNPIGPLFPTQSGLSMAPRKLDRFTKAMFLPSCHFPLDRKYIGLLEYRAVVKIFDTDLIMKNNAIRFSPPSPAMEFHFMFCRHSVATNPSNQELPRQGLEQGQ</sequence>
<comment type="caution">
    <text evidence="1">The sequence shown here is derived from an EMBL/GenBank/DDBJ whole genome shotgun (WGS) entry which is preliminary data.</text>
</comment>
<dbReference type="AlphaFoldDB" id="A0AAD8PZD6"/>